<dbReference type="Proteomes" id="UP001497744">
    <property type="component" value="Unassembled WGS sequence"/>
</dbReference>
<comment type="caution">
    <text evidence="1">The sequence shown here is derived from an EMBL/GenBank/DDBJ whole genome shotgun (WGS) entry which is preliminary data.</text>
</comment>
<dbReference type="AlphaFoldDB" id="A0AAV4LLQ8"/>
<keyword evidence="2" id="KW-1185">Reference proteome</keyword>
<dbReference type="GeneID" id="94192332"/>
<proteinExistence type="predicted"/>
<organism evidence="1 2">
    <name type="scientific">Babesia caballi</name>
    <dbReference type="NCBI Taxonomy" id="5871"/>
    <lineage>
        <taxon>Eukaryota</taxon>
        <taxon>Sar</taxon>
        <taxon>Alveolata</taxon>
        <taxon>Apicomplexa</taxon>
        <taxon>Aconoidasida</taxon>
        <taxon>Piroplasmida</taxon>
        <taxon>Babesiidae</taxon>
        <taxon>Babesia</taxon>
    </lineage>
</organism>
<name>A0AAV4LLQ8_BABCB</name>
<evidence type="ECO:0000313" key="2">
    <source>
        <dbReference type="Proteomes" id="UP001497744"/>
    </source>
</evidence>
<sequence>MTAGCTGVGPLNPVHDGTRITQLRIPLREVDGRLTNEEDVESVSEYSEELCEVPDDALMSIIFNLEQERETYLEAVAVLHDRLQEAQEHFQQLKDSHLHVTRNLEEEVSEGWREAERWEARYHSLAQVARCLGLNVVALQRQMEAKAGLGENLKATIRSLSLNSDACTVVTKGDLDHEEYGVDIQGSNGAFRVVVPGTVAKAIRQINACLEEYALRKGETPRRSNAVRMTGARRDLDRRYSIFADEATSAFNEEMGNGAFGAEQEPRFNANLPASRVLGHRKGTHIFRSTETVDTLAAQSSCLPRVDARGCRSLTPVGAPCARCGVGKRADDARRFPDSIGTSYCGWLYLHSPRMSGTGQAAKSTPAPRRDISAVMELVFDAVDY</sequence>
<evidence type="ECO:0000313" key="1">
    <source>
        <dbReference type="EMBL" id="GIX60849.1"/>
    </source>
</evidence>
<reference evidence="1 2" key="1">
    <citation type="submission" date="2021-06" db="EMBL/GenBank/DDBJ databases">
        <title>Genome sequence of Babesia caballi.</title>
        <authorList>
            <person name="Yamagishi J."/>
            <person name="Kidaka T."/>
            <person name="Ochi A."/>
        </authorList>
    </citation>
    <scope>NUCLEOTIDE SEQUENCE [LARGE SCALE GENOMIC DNA]</scope>
    <source>
        <strain evidence="1">USDA-D6B2</strain>
    </source>
</reference>
<gene>
    <name evidence="1" type="ORF">BcabD6B2_02840</name>
</gene>
<dbReference type="RefSeq" id="XP_067712920.1">
    <property type="nucleotide sequence ID" value="XM_067856819.1"/>
</dbReference>
<protein>
    <submittedName>
        <fullName evidence="1">Centromere F, putative</fullName>
    </submittedName>
</protein>
<dbReference type="EMBL" id="BPLF01000001">
    <property type="protein sequence ID" value="GIX60849.1"/>
    <property type="molecule type" value="Genomic_DNA"/>
</dbReference>
<accession>A0AAV4LLQ8</accession>